<dbReference type="GO" id="GO:0019905">
    <property type="term" value="F:syntaxin binding"/>
    <property type="evidence" value="ECO:0007669"/>
    <property type="project" value="TreeGrafter"/>
</dbReference>
<evidence type="ECO:0000313" key="5">
    <source>
        <dbReference type="Proteomes" id="UP000001996"/>
    </source>
</evidence>
<dbReference type="CDD" id="cd15886">
    <property type="entry name" value="SNARE_SEC9N"/>
    <property type="match status" value="1"/>
</dbReference>
<dbReference type="PROSITE" id="PS50192">
    <property type="entry name" value="T_SNARE"/>
    <property type="match status" value="1"/>
</dbReference>
<feature type="compositionally biased region" description="Low complexity" evidence="2">
    <location>
        <begin position="63"/>
        <end position="85"/>
    </location>
</feature>
<dbReference type="OrthoDB" id="18679at2759"/>
<evidence type="ECO:0000313" key="4">
    <source>
        <dbReference type="EMBL" id="EDK46445.1"/>
    </source>
</evidence>
<dbReference type="GO" id="GO:0005484">
    <property type="term" value="F:SNAP receptor activity"/>
    <property type="evidence" value="ECO:0007669"/>
    <property type="project" value="EnsemblFungi"/>
</dbReference>
<dbReference type="PANTHER" id="PTHR19305">
    <property type="entry name" value="SYNAPTOSOMAL ASSOCIATED PROTEIN"/>
    <property type="match status" value="1"/>
</dbReference>
<feature type="compositionally biased region" description="Low complexity" evidence="2">
    <location>
        <begin position="161"/>
        <end position="172"/>
    </location>
</feature>
<dbReference type="FunFam" id="1.20.5.110:FF:000048">
    <property type="entry name" value="Protein transport protein SEC9"/>
    <property type="match status" value="1"/>
</dbReference>
<feature type="domain" description="T-SNARE coiled-coil homology" evidence="3">
    <location>
        <begin position="461"/>
        <end position="523"/>
    </location>
</feature>
<sequence length="524" mass="58460">MGIKKMFMKKDPTEEEIVEGLSRAGISTKTGNNREDKFGAFRNYAQERAQTKSGMKPVNPYANQQQPNDPKQNPYANGNDNNVNGYEGGNGGPMSNSYLTRGSPYANMNTNSATSSTSGMSNTSGTSSNAYNTKGASATNSASPYGQRLQARTPLHPDPYARPSSSRAASSRLAVPTPSAGQVSSGNPYGQSRSRQPNADRLSQPVQQPYSQNASVSRISTRQSTVVGDGESTLDLNDVSSHQMFRNTKPIKKQTFDDNLDLNEEYHHEGDGGNDDEFDLNLDIPDEQEEEINSEDEEVNAIKQDIRFVKQESVQSTRNTLRMAQEADASGTNTLGMLGSQSERLYNAEQNLLLGATQTQIADEKVKELKRLNRSIFVPAYGNPFNKKSRLRRQEEDMKARKMQEKYLRESNRQGIYESEQRLKQGIMNNATLSETHHKYMDEKNLAAAKRYQFENDSEDDEMEKELASNLDQIGSYAKKLHGIANTMGKEVDSQNLRLTKIEEDADKLDINVHMNSTRLNNIR</sequence>
<evidence type="ECO:0000256" key="2">
    <source>
        <dbReference type="SAM" id="MobiDB-lite"/>
    </source>
</evidence>
<dbReference type="SMART" id="SM00397">
    <property type="entry name" value="t_SNARE"/>
    <property type="match status" value="2"/>
</dbReference>
<organism evidence="4 5">
    <name type="scientific">Lodderomyces elongisporus (strain ATCC 11503 / CBS 2605 / JCM 1781 / NBRC 1676 / NRRL YB-4239)</name>
    <name type="common">Yeast</name>
    <name type="synonym">Saccharomyces elongisporus</name>
    <dbReference type="NCBI Taxonomy" id="379508"/>
    <lineage>
        <taxon>Eukaryota</taxon>
        <taxon>Fungi</taxon>
        <taxon>Dikarya</taxon>
        <taxon>Ascomycota</taxon>
        <taxon>Saccharomycotina</taxon>
        <taxon>Pichiomycetes</taxon>
        <taxon>Debaryomycetaceae</taxon>
        <taxon>Candida/Lodderomyces clade</taxon>
        <taxon>Lodderomyces</taxon>
    </lineage>
</organism>
<proteinExistence type="inferred from homology"/>
<dbReference type="EMBL" id="CH981530">
    <property type="protein sequence ID" value="EDK46445.1"/>
    <property type="molecule type" value="Genomic_DNA"/>
</dbReference>
<dbReference type="AlphaFoldDB" id="A5E4T7"/>
<evidence type="ECO:0000259" key="3">
    <source>
        <dbReference type="PROSITE" id="PS50192"/>
    </source>
</evidence>
<feature type="compositionally biased region" description="Polar residues" evidence="2">
    <location>
        <begin position="204"/>
        <end position="226"/>
    </location>
</feature>
<accession>A5E4T7</accession>
<dbReference type="GeneID" id="5231061"/>
<dbReference type="PANTHER" id="PTHR19305:SF9">
    <property type="entry name" value="SYNAPTOSOMAL-ASSOCIATED PROTEIN 29"/>
    <property type="match status" value="1"/>
</dbReference>
<dbReference type="GO" id="GO:0005886">
    <property type="term" value="C:plasma membrane"/>
    <property type="evidence" value="ECO:0007669"/>
    <property type="project" value="TreeGrafter"/>
</dbReference>
<comment type="similarity">
    <text evidence="1">Belongs to the SNAP-25 family.</text>
</comment>
<protein>
    <submittedName>
        <fullName evidence="4">Protein transport protein SEC9</fullName>
    </submittedName>
</protein>
<dbReference type="FunCoup" id="A5E4T7">
    <property type="interactions" value="68"/>
</dbReference>
<dbReference type="GO" id="GO:0031201">
    <property type="term" value="C:SNARE complex"/>
    <property type="evidence" value="ECO:0007669"/>
    <property type="project" value="EnsemblFungi"/>
</dbReference>
<feature type="region of interest" description="Disordered" evidence="2">
    <location>
        <begin position="21"/>
        <end position="226"/>
    </location>
</feature>
<dbReference type="HOGENOM" id="CLU_020823_1_0_1"/>
<dbReference type="VEuPathDB" id="FungiDB:LELG_04626"/>
<dbReference type="STRING" id="379508.A5E4T7"/>
<feature type="compositionally biased region" description="Polar residues" evidence="2">
    <location>
        <begin position="130"/>
        <end position="144"/>
    </location>
</feature>
<gene>
    <name evidence="4" type="ORF">LELG_04626</name>
</gene>
<dbReference type="GO" id="GO:0035493">
    <property type="term" value="P:SNARE complex assembly"/>
    <property type="evidence" value="ECO:0007669"/>
    <property type="project" value="EnsemblFungi"/>
</dbReference>
<name>A5E4T7_LODEL</name>
<dbReference type="Gene3D" id="1.20.5.110">
    <property type="match status" value="2"/>
</dbReference>
<feature type="compositionally biased region" description="Polar residues" evidence="2">
    <location>
        <begin position="179"/>
        <end position="197"/>
    </location>
</feature>
<feature type="compositionally biased region" description="Low complexity" evidence="2">
    <location>
        <begin position="106"/>
        <end position="129"/>
    </location>
</feature>
<dbReference type="OMA" id="LDINVHM"/>
<dbReference type="Proteomes" id="UP000001996">
    <property type="component" value="Unassembled WGS sequence"/>
</dbReference>
<reference evidence="4 5" key="1">
    <citation type="journal article" date="2009" name="Nature">
        <title>Evolution of pathogenicity and sexual reproduction in eight Candida genomes.</title>
        <authorList>
            <person name="Butler G."/>
            <person name="Rasmussen M.D."/>
            <person name="Lin M.F."/>
            <person name="Santos M.A."/>
            <person name="Sakthikumar S."/>
            <person name="Munro C.A."/>
            <person name="Rheinbay E."/>
            <person name="Grabherr M."/>
            <person name="Forche A."/>
            <person name="Reedy J.L."/>
            <person name="Agrafioti I."/>
            <person name="Arnaud M.B."/>
            <person name="Bates S."/>
            <person name="Brown A.J."/>
            <person name="Brunke S."/>
            <person name="Costanzo M.C."/>
            <person name="Fitzpatrick D.A."/>
            <person name="de Groot P.W."/>
            <person name="Harris D."/>
            <person name="Hoyer L.L."/>
            <person name="Hube B."/>
            <person name="Klis F.M."/>
            <person name="Kodira C."/>
            <person name="Lennard N."/>
            <person name="Logue M.E."/>
            <person name="Martin R."/>
            <person name="Neiman A.M."/>
            <person name="Nikolaou E."/>
            <person name="Quail M.A."/>
            <person name="Quinn J."/>
            <person name="Santos M.C."/>
            <person name="Schmitzberger F.F."/>
            <person name="Sherlock G."/>
            <person name="Shah P."/>
            <person name="Silverstein K.A."/>
            <person name="Skrzypek M.S."/>
            <person name="Soll D."/>
            <person name="Staggs R."/>
            <person name="Stansfield I."/>
            <person name="Stumpf M.P."/>
            <person name="Sudbery P.E."/>
            <person name="Srikantha T."/>
            <person name="Zeng Q."/>
            <person name="Berman J."/>
            <person name="Berriman M."/>
            <person name="Heitman J."/>
            <person name="Gow N.A."/>
            <person name="Lorenz M.C."/>
            <person name="Birren B.W."/>
            <person name="Kellis M."/>
            <person name="Cuomo C.A."/>
        </authorList>
    </citation>
    <scope>NUCLEOTIDE SEQUENCE [LARGE SCALE GENOMIC DNA]</scope>
    <source>
        <strain evidence="5">ATCC 11503 / BCRC 21390 / CBS 2605 / JCM 1781 / NBRC 1676 / NRRL YB-4239</strain>
    </source>
</reference>
<dbReference type="eggNOG" id="KOG3065">
    <property type="taxonomic scope" value="Eukaryota"/>
</dbReference>
<dbReference type="InParanoid" id="A5E4T7"/>
<keyword evidence="5" id="KW-1185">Reference proteome</keyword>
<dbReference type="GO" id="GO:0006887">
    <property type="term" value="P:exocytosis"/>
    <property type="evidence" value="ECO:0007669"/>
    <property type="project" value="EnsemblFungi"/>
</dbReference>
<dbReference type="InterPro" id="IPR000727">
    <property type="entry name" value="T_SNARE_dom"/>
</dbReference>
<evidence type="ECO:0000256" key="1">
    <source>
        <dbReference type="ARBA" id="ARBA00009480"/>
    </source>
</evidence>
<dbReference type="SUPFAM" id="SSF58038">
    <property type="entry name" value="SNARE fusion complex"/>
    <property type="match status" value="2"/>
</dbReference>
<dbReference type="CDD" id="cd15857">
    <property type="entry name" value="SNARE_SEC9C"/>
    <property type="match status" value="1"/>
</dbReference>
<dbReference type="KEGG" id="lel:PVL30_005362"/>